<feature type="domain" description="HTH tetR-type" evidence="4">
    <location>
        <begin position="4"/>
        <end position="64"/>
    </location>
</feature>
<dbReference type="InterPro" id="IPR001647">
    <property type="entry name" value="HTH_TetR"/>
</dbReference>
<dbReference type="InterPro" id="IPR050624">
    <property type="entry name" value="HTH-type_Tx_Regulator"/>
</dbReference>
<dbReference type="Pfam" id="PF00440">
    <property type="entry name" value="TetR_N"/>
    <property type="match status" value="1"/>
</dbReference>
<dbReference type="RefSeq" id="WP_174497423.1">
    <property type="nucleotide sequence ID" value="NZ_CADDWK010000014.1"/>
</dbReference>
<dbReference type="Gene3D" id="1.10.357.10">
    <property type="entry name" value="Tetracycline Repressor, domain 2"/>
    <property type="match status" value="1"/>
</dbReference>
<dbReference type="SUPFAM" id="SSF46689">
    <property type="entry name" value="Homeodomain-like"/>
    <property type="match status" value="1"/>
</dbReference>
<evidence type="ECO:0000313" key="5">
    <source>
        <dbReference type="EMBL" id="MBB6454735.1"/>
    </source>
</evidence>
<gene>
    <name evidence="5" type="ORF">HNQ94_003224</name>
</gene>
<dbReference type="InterPro" id="IPR036271">
    <property type="entry name" value="Tet_transcr_reg_TetR-rel_C_sf"/>
</dbReference>
<protein>
    <submittedName>
        <fullName evidence="5">AcrR family transcriptional regulator</fullName>
    </submittedName>
</protein>
<feature type="DNA-binding region" description="H-T-H motif" evidence="3">
    <location>
        <begin position="27"/>
        <end position="46"/>
    </location>
</feature>
<reference evidence="5 6" key="1">
    <citation type="submission" date="2020-08" db="EMBL/GenBank/DDBJ databases">
        <title>Genomic Encyclopedia of Type Strains, Phase IV (KMG-IV): sequencing the most valuable type-strain genomes for metagenomic binning, comparative biology and taxonomic classification.</title>
        <authorList>
            <person name="Goeker M."/>
        </authorList>
    </citation>
    <scope>NUCLEOTIDE SEQUENCE [LARGE SCALE GENOMIC DNA]</scope>
    <source>
        <strain evidence="5 6">DSM 19612</strain>
    </source>
</reference>
<dbReference type="EMBL" id="JACHGH010000012">
    <property type="protein sequence ID" value="MBB6454735.1"/>
    <property type="molecule type" value="Genomic_DNA"/>
</dbReference>
<keyword evidence="2 3" id="KW-0238">DNA-binding</keyword>
<evidence type="ECO:0000256" key="1">
    <source>
        <dbReference type="ARBA" id="ARBA00022491"/>
    </source>
</evidence>
<sequence>MKGSNTKDQIIAEASKLFLDEGYEMISMRKIATKVGCSPTNLYRHFQNKEDILLVLLERGYSVFLSYIQQAIDQNKELEFRIKLKQALKSYVNFGLENKEYYQLMFIRNFEHFDRVVIGESDRMKGFNLLANLIQEGMEKGLVKGDIEVISQSLWGLIHGITSLLITFKNSFHWTNEQSLIDFHVDTYLKGLLK</sequence>
<dbReference type="SUPFAM" id="SSF48498">
    <property type="entry name" value="Tetracyclin repressor-like, C-terminal domain"/>
    <property type="match status" value="1"/>
</dbReference>
<dbReference type="PRINTS" id="PR00455">
    <property type="entry name" value="HTHTETR"/>
</dbReference>
<dbReference type="PANTHER" id="PTHR43479">
    <property type="entry name" value="ACREF/ENVCD OPERON REPRESSOR-RELATED"/>
    <property type="match status" value="1"/>
</dbReference>
<dbReference type="GO" id="GO:0003677">
    <property type="term" value="F:DNA binding"/>
    <property type="evidence" value="ECO:0007669"/>
    <property type="project" value="UniProtKB-UniRule"/>
</dbReference>
<dbReference type="PROSITE" id="PS50977">
    <property type="entry name" value="HTH_TETR_2"/>
    <property type="match status" value="1"/>
</dbReference>
<proteinExistence type="predicted"/>
<dbReference type="PANTHER" id="PTHR43479:SF11">
    <property type="entry name" value="ACREF_ENVCD OPERON REPRESSOR-RELATED"/>
    <property type="match status" value="1"/>
</dbReference>
<evidence type="ECO:0000313" key="6">
    <source>
        <dbReference type="Proteomes" id="UP000581688"/>
    </source>
</evidence>
<evidence type="ECO:0000259" key="4">
    <source>
        <dbReference type="PROSITE" id="PS50977"/>
    </source>
</evidence>
<keyword evidence="1" id="KW-0678">Repressor</keyword>
<evidence type="ECO:0000256" key="2">
    <source>
        <dbReference type="ARBA" id="ARBA00023125"/>
    </source>
</evidence>
<accession>A0A841Q8M1</accession>
<comment type="caution">
    <text evidence="5">The sequence shown here is derived from an EMBL/GenBank/DDBJ whole genome shotgun (WGS) entry which is preliminary data.</text>
</comment>
<dbReference type="Proteomes" id="UP000581688">
    <property type="component" value="Unassembled WGS sequence"/>
</dbReference>
<organism evidence="5 6">
    <name type="scientific">Salirhabdus euzebyi</name>
    <dbReference type="NCBI Taxonomy" id="394506"/>
    <lineage>
        <taxon>Bacteria</taxon>
        <taxon>Bacillati</taxon>
        <taxon>Bacillota</taxon>
        <taxon>Bacilli</taxon>
        <taxon>Bacillales</taxon>
        <taxon>Bacillaceae</taxon>
        <taxon>Salirhabdus</taxon>
    </lineage>
</organism>
<keyword evidence="6" id="KW-1185">Reference proteome</keyword>
<dbReference type="InterPro" id="IPR009057">
    <property type="entry name" value="Homeodomain-like_sf"/>
</dbReference>
<evidence type="ECO:0000256" key="3">
    <source>
        <dbReference type="PROSITE-ProRule" id="PRU00335"/>
    </source>
</evidence>
<dbReference type="AlphaFoldDB" id="A0A841Q8M1"/>
<name>A0A841Q8M1_9BACI</name>